<evidence type="ECO:0000313" key="2">
    <source>
        <dbReference type="Proteomes" id="UP000604341"/>
    </source>
</evidence>
<dbReference type="Gene3D" id="3.40.50.300">
    <property type="entry name" value="P-loop containing nucleotide triphosphate hydrolases"/>
    <property type="match status" value="1"/>
</dbReference>
<evidence type="ECO:0008006" key="3">
    <source>
        <dbReference type="Google" id="ProtNLM"/>
    </source>
</evidence>
<dbReference type="EMBL" id="BMPE01000001">
    <property type="protein sequence ID" value="GGK85634.1"/>
    <property type="molecule type" value="Genomic_DNA"/>
</dbReference>
<keyword evidence="2" id="KW-1185">Reference proteome</keyword>
<protein>
    <recommendedName>
        <fullName evidence="3">AAA family ATPase</fullName>
    </recommendedName>
</protein>
<gene>
    <name evidence="1" type="ORF">GCM10010844_00170</name>
</gene>
<dbReference type="Pfam" id="PF13481">
    <property type="entry name" value="AAA_25"/>
    <property type="match status" value="1"/>
</dbReference>
<dbReference type="SUPFAM" id="SSF52540">
    <property type="entry name" value="P-loop containing nucleoside triphosphate hydrolases"/>
    <property type="match status" value="1"/>
</dbReference>
<name>A0ABQ2FGN6_9DEIO</name>
<proteinExistence type="predicted"/>
<accession>A0ABQ2FGN6</accession>
<dbReference type="InterPro" id="IPR027417">
    <property type="entry name" value="P-loop_NTPase"/>
</dbReference>
<evidence type="ECO:0000313" key="1">
    <source>
        <dbReference type="EMBL" id="GGK85634.1"/>
    </source>
</evidence>
<organism evidence="1 2">
    <name type="scientific">Deinococcus radiotolerans</name>
    <dbReference type="NCBI Taxonomy" id="1309407"/>
    <lineage>
        <taxon>Bacteria</taxon>
        <taxon>Thermotogati</taxon>
        <taxon>Deinococcota</taxon>
        <taxon>Deinococci</taxon>
        <taxon>Deinococcales</taxon>
        <taxon>Deinococcaceae</taxon>
        <taxon>Deinococcus</taxon>
    </lineage>
</organism>
<comment type="caution">
    <text evidence="1">The sequence shown here is derived from an EMBL/GenBank/DDBJ whole genome shotgun (WGS) entry which is preliminary data.</text>
</comment>
<sequence>MLELLHAVANGLPFKGRKTRARKTLYIDYEMGPADLQRYGDELAVSGFVITQHDVPLLKIAPLLRRAKRAGCELIVIDSYASIANQTGEENAVNSNAVAEKVLKPLADLAHSLGLAIVVLHHTRKDSNQYEGAQRIKGLADAMLQLSLDQNSGHMAITAHKVRGDFEPLSWEARGHPNLRSRARADQKAGGRHKDTERREWLVQLLSQGPVLTSEVNTRFESTFGTGAKRLEHIIRALMNEGIVRKAKKGREVELSLLPPVSQVGSRTSDVPLIYPPTTSEV</sequence>
<dbReference type="Proteomes" id="UP000604341">
    <property type="component" value="Unassembled WGS sequence"/>
</dbReference>
<reference evidence="2" key="1">
    <citation type="journal article" date="2019" name="Int. J. Syst. Evol. Microbiol.">
        <title>The Global Catalogue of Microorganisms (GCM) 10K type strain sequencing project: providing services to taxonomists for standard genome sequencing and annotation.</title>
        <authorList>
            <consortium name="The Broad Institute Genomics Platform"/>
            <consortium name="The Broad Institute Genome Sequencing Center for Infectious Disease"/>
            <person name="Wu L."/>
            <person name="Ma J."/>
        </authorList>
    </citation>
    <scope>NUCLEOTIDE SEQUENCE [LARGE SCALE GENOMIC DNA]</scope>
    <source>
        <strain evidence="2">JCM 19173</strain>
    </source>
</reference>